<feature type="region of interest" description="Disordered" evidence="1">
    <location>
        <begin position="44"/>
        <end position="90"/>
    </location>
</feature>
<keyword evidence="3" id="KW-1185">Reference proteome</keyword>
<gene>
    <name evidence="2" type="ORF">OH76DRAFT_702045</name>
</gene>
<feature type="compositionally biased region" description="Basic residues" evidence="1">
    <location>
        <begin position="68"/>
        <end position="85"/>
    </location>
</feature>
<dbReference type="Proteomes" id="UP000256964">
    <property type="component" value="Unassembled WGS sequence"/>
</dbReference>
<evidence type="ECO:0000256" key="1">
    <source>
        <dbReference type="SAM" id="MobiDB-lite"/>
    </source>
</evidence>
<protein>
    <submittedName>
        <fullName evidence="2">Uncharacterized protein</fullName>
    </submittedName>
</protein>
<proteinExistence type="predicted"/>
<reference evidence="2 3" key="1">
    <citation type="journal article" date="2018" name="Biotechnol. Biofuels">
        <title>Integrative visual omics of the white-rot fungus Polyporus brumalis exposes the biotechnological potential of its oxidative enzymes for delignifying raw plant biomass.</title>
        <authorList>
            <person name="Miyauchi S."/>
            <person name="Rancon A."/>
            <person name="Drula E."/>
            <person name="Hage H."/>
            <person name="Chaduli D."/>
            <person name="Favel A."/>
            <person name="Grisel S."/>
            <person name="Henrissat B."/>
            <person name="Herpoel-Gimbert I."/>
            <person name="Ruiz-Duenas F.J."/>
            <person name="Chevret D."/>
            <person name="Hainaut M."/>
            <person name="Lin J."/>
            <person name="Wang M."/>
            <person name="Pangilinan J."/>
            <person name="Lipzen A."/>
            <person name="Lesage-Meessen L."/>
            <person name="Navarro D."/>
            <person name="Riley R."/>
            <person name="Grigoriev I.V."/>
            <person name="Zhou S."/>
            <person name="Raouche S."/>
            <person name="Rosso M.N."/>
        </authorList>
    </citation>
    <scope>NUCLEOTIDE SEQUENCE [LARGE SCALE GENOMIC DNA]</scope>
    <source>
        <strain evidence="2 3">BRFM 1820</strain>
    </source>
</reference>
<evidence type="ECO:0000313" key="3">
    <source>
        <dbReference type="Proteomes" id="UP000256964"/>
    </source>
</evidence>
<name>A0A371D5N4_9APHY</name>
<dbReference type="AlphaFoldDB" id="A0A371D5N4"/>
<sequence>MMDLVDLSCVVRLGVCSRSDGRRERVGMFSRRMPAMTAVGRLTASHTPPVTRGRTSRTPAHPPPAKAPKPHGHVLRTGRTQKARRDRNTTVPASTKLISVVAGASNSPERTRLGRPSSLFPLRRDAGSSCGEIDDLRAWYVPSVRRSYIGVLASEAQGVRASSGCLLHSARVDRVRCLARVREQHVRPAAAPVLPRCRLQRAAEIIRCWQATDAGCCDVRGRLGGGPGTLGTPVLTSASSVDIGGIYSSRSSRTDLRADHSSMVLAVQCGLPPLPHASHNSVRFSG</sequence>
<organism evidence="2 3">
    <name type="scientific">Lentinus brumalis</name>
    <dbReference type="NCBI Taxonomy" id="2498619"/>
    <lineage>
        <taxon>Eukaryota</taxon>
        <taxon>Fungi</taxon>
        <taxon>Dikarya</taxon>
        <taxon>Basidiomycota</taxon>
        <taxon>Agaricomycotina</taxon>
        <taxon>Agaricomycetes</taxon>
        <taxon>Polyporales</taxon>
        <taxon>Polyporaceae</taxon>
        <taxon>Lentinus</taxon>
    </lineage>
</organism>
<dbReference type="EMBL" id="KZ857415">
    <property type="protein sequence ID" value="RDX47850.1"/>
    <property type="molecule type" value="Genomic_DNA"/>
</dbReference>
<evidence type="ECO:0000313" key="2">
    <source>
        <dbReference type="EMBL" id="RDX47850.1"/>
    </source>
</evidence>
<accession>A0A371D5N4</accession>